<organism evidence="2 3">
    <name type="scientific">Pelagibaculum spongiae</name>
    <dbReference type="NCBI Taxonomy" id="2080658"/>
    <lineage>
        <taxon>Bacteria</taxon>
        <taxon>Pseudomonadati</taxon>
        <taxon>Pseudomonadota</taxon>
        <taxon>Gammaproteobacteria</taxon>
        <taxon>Oceanospirillales</taxon>
        <taxon>Pelagibaculum</taxon>
    </lineage>
</organism>
<dbReference type="Proteomes" id="UP000244906">
    <property type="component" value="Unassembled WGS sequence"/>
</dbReference>
<accession>A0A2V1GZY8</accession>
<evidence type="ECO:0000313" key="2">
    <source>
        <dbReference type="EMBL" id="PVZ71773.1"/>
    </source>
</evidence>
<dbReference type="AlphaFoldDB" id="A0A2V1GZY8"/>
<proteinExistence type="predicted"/>
<feature type="coiled-coil region" evidence="1">
    <location>
        <begin position="217"/>
        <end position="258"/>
    </location>
</feature>
<reference evidence="2 3" key="1">
    <citation type="submission" date="2018-04" db="EMBL/GenBank/DDBJ databases">
        <title>Thalassorhabdus spongiae gen. nov., sp. nov., isolated from a marine sponge in South-West Iceland.</title>
        <authorList>
            <person name="Knobloch S."/>
            <person name="Daussin A."/>
            <person name="Johannsson R."/>
            <person name="Marteinsson V.T."/>
        </authorList>
    </citation>
    <scope>NUCLEOTIDE SEQUENCE [LARGE SCALE GENOMIC DNA]</scope>
    <source>
        <strain evidence="2 3">Hp12</strain>
    </source>
</reference>
<evidence type="ECO:0000256" key="1">
    <source>
        <dbReference type="SAM" id="Coils"/>
    </source>
</evidence>
<sequence>MLLKGNFTEFYLGFSAASSKAQARKACDEAAASLSDAFQKWRVSSGVRIPLDCDLSQDTLAWGDLINQLDLPQSPLLIPFHWPENTKTLIASWQQLIKIFPSTAEADFALQMLSDAGDQLQHNRQAWADEIFRCLKDALYVVANNFQAKKTTQLEQQQLADAWLKAAERLLEQRQSQAEFVAIRTDAEQAEQAFPMSWRQIQRFLIRFAGLASSIDLEQVMQQQQAIERNQQQILEQNQQQMQKMHGIEAKLDKLLQQQTETAS</sequence>
<evidence type="ECO:0000313" key="3">
    <source>
        <dbReference type="Proteomes" id="UP000244906"/>
    </source>
</evidence>
<protein>
    <submittedName>
        <fullName evidence="2">Uncharacterized protein</fullName>
    </submittedName>
</protein>
<keyword evidence="1" id="KW-0175">Coiled coil</keyword>
<name>A0A2V1GZY8_9GAMM</name>
<comment type="caution">
    <text evidence="2">The sequence shown here is derived from an EMBL/GenBank/DDBJ whole genome shotgun (WGS) entry which is preliminary data.</text>
</comment>
<keyword evidence="3" id="KW-1185">Reference proteome</keyword>
<dbReference type="EMBL" id="QDDL01000001">
    <property type="protein sequence ID" value="PVZ71773.1"/>
    <property type="molecule type" value="Genomic_DNA"/>
</dbReference>
<gene>
    <name evidence="2" type="ORF">DC094_01730</name>
</gene>